<feature type="transmembrane region" description="Helical" evidence="1">
    <location>
        <begin position="59"/>
        <end position="77"/>
    </location>
</feature>
<dbReference type="KEGG" id="glo:Glov_2827"/>
<protein>
    <submittedName>
        <fullName evidence="2">Uncharacterized protein</fullName>
    </submittedName>
</protein>
<reference evidence="2 3" key="1">
    <citation type="submission" date="2008-05" db="EMBL/GenBank/DDBJ databases">
        <title>Complete sequence of chromosome of Geobacter lovleyi SZ.</title>
        <authorList>
            <consortium name="US DOE Joint Genome Institute"/>
            <person name="Lucas S."/>
            <person name="Copeland A."/>
            <person name="Lapidus A."/>
            <person name="Glavina del Rio T."/>
            <person name="Dalin E."/>
            <person name="Tice H."/>
            <person name="Bruce D."/>
            <person name="Goodwin L."/>
            <person name="Pitluck S."/>
            <person name="Chertkov O."/>
            <person name="Meincke L."/>
            <person name="Brettin T."/>
            <person name="Detter J.C."/>
            <person name="Han C."/>
            <person name="Tapia R."/>
            <person name="Kuske C.R."/>
            <person name="Schmutz J."/>
            <person name="Larimer F."/>
            <person name="Land M."/>
            <person name="Hauser L."/>
            <person name="Kyrpides N."/>
            <person name="Mikhailova N."/>
            <person name="Sung Y."/>
            <person name="Fletcher K.E."/>
            <person name="Ritalahti K.M."/>
            <person name="Loeffler F.E."/>
            <person name="Richardson P."/>
        </authorList>
    </citation>
    <scope>NUCLEOTIDE SEQUENCE [LARGE SCALE GENOMIC DNA]</scope>
    <source>
        <strain evidence="3">ATCC BAA-1151 / DSM 17278 / SZ</strain>
    </source>
</reference>
<name>B3E7W7_TRIL1</name>
<sequence length="111" mass="12697">MEKQEMVEKTVEVLRPLETQNLMTTIQNLTLQQIFSNWVFLLVTLAVLFFGVYKRSKTVLLTLFFLLALIVMVKFAMPAPEQELSMKTILPFAAFGLGIGGVIVYFMFIKD</sequence>
<gene>
    <name evidence="2" type="ordered locus">Glov_2827</name>
</gene>
<evidence type="ECO:0000313" key="2">
    <source>
        <dbReference type="EMBL" id="ACD96540.1"/>
    </source>
</evidence>
<organism evidence="2 3">
    <name type="scientific">Trichlorobacter lovleyi (strain ATCC BAA-1151 / DSM 17278 / SZ)</name>
    <name type="common">Geobacter lovleyi</name>
    <dbReference type="NCBI Taxonomy" id="398767"/>
    <lineage>
        <taxon>Bacteria</taxon>
        <taxon>Pseudomonadati</taxon>
        <taxon>Thermodesulfobacteriota</taxon>
        <taxon>Desulfuromonadia</taxon>
        <taxon>Geobacterales</taxon>
        <taxon>Geobacteraceae</taxon>
        <taxon>Trichlorobacter</taxon>
    </lineage>
</organism>
<keyword evidence="1" id="KW-0812">Transmembrane</keyword>
<evidence type="ECO:0000256" key="1">
    <source>
        <dbReference type="SAM" id="Phobius"/>
    </source>
</evidence>
<dbReference type="STRING" id="398767.Glov_2827"/>
<keyword evidence="1" id="KW-1133">Transmembrane helix</keyword>
<evidence type="ECO:0000313" key="3">
    <source>
        <dbReference type="Proteomes" id="UP000002420"/>
    </source>
</evidence>
<proteinExistence type="predicted"/>
<accession>B3E7W7</accession>
<dbReference type="Proteomes" id="UP000002420">
    <property type="component" value="Chromosome"/>
</dbReference>
<dbReference type="HOGENOM" id="CLU_2129878_0_0_7"/>
<dbReference type="EMBL" id="CP001089">
    <property type="protein sequence ID" value="ACD96540.1"/>
    <property type="molecule type" value="Genomic_DNA"/>
</dbReference>
<dbReference type="RefSeq" id="WP_012470869.1">
    <property type="nucleotide sequence ID" value="NC_010814.1"/>
</dbReference>
<feature type="transmembrane region" description="Helical" evidence="1">
    <location>
        <begin position="34"/>
        <end position="52"/>
    </location>
</feature>
<dbReference type="OrthoDB" id="5398460at2"/>
<dbReference type="AlphaFoldDB" id="B3E7W7"/>
<keyword evidence="1" id="KW-0472">Membrane</keyword>
<feature type="transmembrane region" description="Helical" evidence="1">
    <location>
        <begin position="89"/>
        <end position="108"/>
    </location>
</feature>
<keyword evidence="3" id="KW-1185">Reference proteome</keyword>